<dbReference type="EMBL" id="FNZH01000011">
    <property type="protein sequence ID" value="SEJ75493.1"/>
    <property type="molecule type" value="Genomic_DNA"/>
</dbReference>
<organism evidence="2 3">
    <name type="scientific">Cyclobacterium xiamenense</name>
    <dbReference type="NCBI Taxonomy" id="1297121"/>
    <lineage>
        <taxon>Bacteria</taxon>
        <taxon>Pseudomonadati</taxon>
        <taxon>Bacteroidota</taxon>
        <taxon>Cytophagia</taxon>
        <taxon>Cytophagales</taxon>
        <taxon>Cyclobacteriaceae</taxon>
        <taxon>Cyclobacterium</taxon>
    </lineage>
</organism>
<reference evidence="3" key="1">
    <citation type="submission" date="2016-10" db="EMBL/GenBank/DDBJ databases">
        <authorList>
            <person name="Varghese N."/>
            <person name="Submissions S."/>
        </authorList>
    </citation>
    <scope>NUCLEOTIDE SEQUENCE [LARGE SCALE GENOMIC DNA]</scope>
    <source>
        <strain evidence="3">IBRC-M 10761</strain>
    </source>
</reference>
<keyword evidence="3" id="KW-1185">Reference proteome</keyword>
<accession>A0A1H7BCR9</accession>
<proteinExistence type="inferred from homology"/>
<dbReference type="Gene3D" id="3.40.800.10">
    <property type="entry name" value="Ureohydrolase domain"/>
    <property type="match status" value="1"/>
</dbReference>
<name>A0A1H7BCR9_9BACT</name>
<dbReference type="AlphaFoldDB" id="A0A1H7BCR9"/>
<dbReference type="Proteomes" id="UP000199403">
    <property type="component" value="Unassembled WGS sequence"/>
</dbReference>
<evidence type="ECO:0000313" key="3">
    <source>
        <dbReference type="Proteomes" id="UP000199403"/>
    </source>
</evidence>
<dbReference type="SUPFAM" id="SSF52768">
    <property type="entry name" value="Arginase/deacetylase"/>
    <property type="match status" value="1"/>
</dbReference>
<evidence type="ECO:0000313" key="2">
    <source>
        <dbReference type="EMBL" id="SEJ75493.1"/>
    </source>
</evidence>
<gene>
    <name evidence="2" type="ORF">SAMN05192553_11167</name>
</gene>
<sequence length="385" mass="44058">MDLQAFFEPVPADILQTEFGHNAFFYHIHCHGETFPDLQGIHLALIGVEEYRGAEDPLLSNSPGSSQSIRKKLYPLKKGQNNYSIADLGNLKIGTSREETLALLSRVGEFLLRAQILPIYIGGSHDLDLGQYKGYQHMKKLVSLLTVDAKMDMEDKGKPQDRHSQGIILHEPNYMFNYCHLAYQSFLTDPELVTTLEKLYFDHVRLGQLRDSFKETEPLIRNADLMSFDLCAIHSSDAPGAIEGQPFGLSAEEACQICWFAGMNEKLSSIGIYGYHALLDDSRLKTASVIATMIWYFIEGFYQRKDSLSFRSSDYIKYTVSLDSKPSILHFYKSKLSGKWWMEIPKNKNEKFKRDTIIPCSYQDYQTAQKGEIPERWVNSQLKLY</sequence>
<dbReference type="InterPro" id="IPR006035">
    <property type="entry name" value="Ureohydrolase"/>
</dbReference>
<dbReference type="PROSITE" id="PS51409">
    <property type="entry name" value="ARGINASE_2"/>
    <property type="match status" value="1"/>
</dbReference>
<dbReference type="OrthoDB" id="931936at2"/>
<dbReference type="CDD" id="cd09988">
    <property type="entry name" value="Formimidoylglutamase"/>
    <property type="match status" value="1"/>
</dbReference>
<dbReference type="GO" id="GO:0016813">
    <property type="term" value="F:hydrolase activity, acting on carbon-nitrogen (but not peptide) bonds, in linear amidines"/>
    <property type="evidence" value="ECO:0007669"/>
    <property type="project" value="UniProtKB-ARBA"/>
</dbReference>
<dbReference type="RefSeq" id="WP_092178570.1">
    <property type="nucleotide sequence ID" value="NZ_FNZH01000011.1"/>
</dbReference>
<protein>
    <submittedName>
        <fullName evidence="2">Arginase family enzyme</fullName>
    </submittedName>
</protein>
<dbReference type="STRING" id="1416801.SAMN05192553_11167"/>
<comment type="similarity">
    <text evidence="1">Belongs to the arginase family.</text>
</comment>
<dbReference type="Pfam" id="PF00491">
    <property type="entry name" value="Arginase"/>
    <property type="match status" value="1"/>
</dbReference>
<evidence type="ECO:0000256" key="1">
    <source>
        <dbReference type="PROSITE-ProRule" id="PRU00742"/>
    </source>
</evidence>
<dbReference type="GO" id="GO:0046872">
    <property type="term" value="F:metal ion binding"/>
    <property type="evidence" value="ECO:0007669"/>
    <property type="project" value="InterPro"/>
</dbReference>
<dbReference type="InterPro" id="IPR023696">
    <property type="entry name" value="Ureohydrolase_dom_sf"/>
</dbReference>